<dbReference type="AlphaFoldDB" id="A0AA38UBK4"/>
<keyword evidence="4" id="KW-1185">Reference proteome</keyword>
<keyword evidence="2" id="KW-0732">Signal</keyword>
<comment type="caution">
    <text evidence="3">The sequence shown here is derived from an EMBL/GenBank/DDBJ whole genome shotgun (WGS) entry which is preliminary data.</text>
</comment>
<dbReference type="Proteomes" id="UP001163846">
    <property type="component" value="Unassembled WGS sequence"/>
</dbReference>
<evidence type="ECO:0000256" key="1">
    <source>
        <dbReference type="SAM" id="MobiDB-lite"/>
    </source>
</evidence>
<evidence type="ECO:0000313" key="4">
    <source>
        <dbReference type="Proteomes" id="UP001163846"/>
    </source>
</evidence>
<organism evidence="3 4">
    <name type="scientific">Lentinula raphanica</name>
    <dbReference type="NCBI Taxonomy" id="153919"/>
    <lineage>
        <taxon>Eukaryota</taxon>
        <taxon>Fungi</taxon>
        <taxon>Dikarya</taxon>
        <taxon>Basidiomycota</taxon>
        <taxon>Agaricomycotina</taxon>
        <taxon>Agaricomycetes</taxon>
        <taxon>Agaricomycetidae</taxon>
        <taxon>Agaricales</taxon>
        <taxon>Marasmiineae</taxon>
        <taxon>Omphalotaceae</taxon>
        <taxon>Lentinula</taxon>
    </lineage>
</organism>
<feature type="compositionally biased region" description="Basic and acidic residues" evidence="1">
    <location>
        <begin position="121"/>
        <end position="134"/>
    </location>
</feature>
<accession>A0AA38UBK4</accession>
<reference evidence="3" key="1">
    <citation type="submission" date="2022-08" db="EMBL/GenBank/DDBJ databases">
        <authorList>
            <consortium name="DOE Joint Genome Institute"/>
            <person name="Min B."/>
            <person name="Riley R."/>
            <person name="Sierra-Patev S."/>
            <person name="Naranjo-Ortiz M."/>
            <person name="Looney B."/>
            <person name="Konkel Z."/>
            <person name="Slot J.C."/>
            <person name="Sakamoto Y."/>
            <person name="Steenwyk J.L."/>
            <person name="Rokas A."/>
            <person name="Carro J."/>
            <person name="Camarero S."/>
            <person name="Ferreira P."/>
            <person name="Molpeceres G."/>
            <person name="Ruiz-Duenas F.J."/>
            <person name="Serrano A."/>
            <person name="Henrissat B."/>
            <person name="Drula E."/>
            <person name="Hughes K.W."/>
            <person name="Mata J.L."/>
            <person name="Ishikawa N.K."/>
            <person name="Vargas-Isla R."/>
            <person name="Ushijima S."/>
            <person name="Smith C.A."/>
            <person name="Ahrendt S."/>
            <person name="Andreopoulos W."/>
            <person name="He G."/>
            <person name="Labutti K."/>
            <person name="Lipzen A."/>
            <person name="Ng V."/>
            <person name="Sandor L."/>
            <person name="Barry K."/>
            <person name="Martinez A.T."/>
            <person name="Xiao Y."/>
            <person name="Gibbons J.G."/>
            <person name="Terashima K."/>
            <person name="Hibbett D.S."/>
            <person name="Grigoriev I.V."/>
        </authorList>
    </citation>
    <scope>NUCLEOTIDE SEQUENCE</scope>
    <source>
        <strain evidence="3">TFB9207</strain>
    </source>
</reference>
<gene>
    <name evidence="3" type="ORF">F5878DRAFT_625226</name>
</gene>
<feature type="region of interest" description="Disordered" evidence="1">
    <location>
        <begin position="102"/>
        <end position="134"/>
    </location>
</feature>
<sequence>MRSRIIYALYVAVTLLGAASVAASPLPAGAQSRESSEQKSKRVHDHARTIRFGLLDVEEGEENPVDPDAGFSERRNARYLTCFGPEICLYFIHPGPGPGSVGFTKPQLLKPKPKPTLVPGTEEKKRNGRVDCWN</sequence>
<feature type="signal peptide" evidence="2">
    <location>
        <begin position="1"/>
        <end position="23"/>
    </location>
</feature>
<evidence type="ECO:0000313" key="3">
    <source>
        <dbReference type="EMBL" id="KAJ3836414.1"/>
    </source>
</evidence>
<name>A0AA38UBK4_9AGAR</name>
<feature type="chain" id="PRO_5041463298" evidence="2">
    <location>
        <begin position="24"/>
        <end position="134"/>
    </location>
</feature>
<evidence type="ECO:0000256" key="2">
    <source>
        <dbReference type="SAM" id="SignalP"/>
    </source>
</evidence>
<dbReference type="EMBL" id="MU806322">
    <property type="protein sequence ID" value="KAJ3836414.1"/>
    <property type="molecule type" value="Genomic_DNA"/>
</dbReference>
<protein>
    <submittedName>
        <fullName evidence="3">Uncharacterized protein</fullName>
    </submittedName>
</protein>
<proteinExistence type="predicted"/>